<keyword evidence="3" id="KW-1185">Reference proteome</keyword>
<evidence type="ECO:0000313" key="2">
    <source>
        <dbReference type="EMBL" id="GAB0056477.1"/>
    </source>
</evidence>
<evidence type="ECO:0000259" key="1">
    <source>
        <dbReference type="Pfam" id="PF10073"/>
    </source>
</evidence>
<proteinExistence type="predicted"/>
<reference evidence="2 3" key="2">
    <citation type="submission" date="2024-09" db="EMBL/GenBank/DDBJ databases">
        <title>Draft genome sequence of Candidatus Magnetaquicoccaceae bacterium FCR-1.</title>
        <authorList>
            <person name="Shimoshige H."/>
            <person name="Shimamura S."/>
            <person name="Taoka A."/>
            <person name="Kobayashi H."/>
            <person name="Maekawa T."/>
        </authorList>
    </citation>
    <scope>NUCLEOTIDE SEQUENCE [LARGE SCALE GENOMIC DNA]</scope>
    <source>
        <strain evidence="2 3">FCR-1</strain>
    </source>
</reference>
<feature type="domain" description="GapR-like DNA-binding" evidence="1">
    <location>
        <begin position="22"/>
        <end position="92"/>
    </location>
</feature>
<reference evidence="2 3" key="1">
    <citation type="submission" date="2024-05" db="EMBL/GenBank/DDBJ databases">
        <authorList>
            <consortium name="Candidatus Magnetaquicoccaceae bacterium FCR-1 genome sequencing consortium"/>
            <person name="Shimoshige H."/>
            <person name="Shimamura S."/>
            <person name="Taoka A."/>
            <person name="Kobayashi H."/>
            <person name="Maekawa T."/>
        </authorList>
    </citation>
    <scope>NUCLEOTIDE SEQUENCE [LARGE SCALE GENOMIC DNA]</scope>
    <source>
        <strain evidence="2 3">FCR-1</strain>
    </source>
</reference>
<accession>A0ABQ0C6H3</accession>
<dbReference type="NCBIfam" id="NF010247">
    <property type="entry name" value="PRK13694.1"/>
    <property type="match status" value="1"/>
</dbReference>
<sequence>MNLKVVEQGQPVPADDVGGISSEELRRVVERIERLEDEKLGIAADIRAIYAEAKAMGFDPKILRKIIRLRAMEPHQIEEEETLIDLYKRALGMPLS</sequence>
<dbReference type="InterPro" id="IPR046367">
    <property type="entry name" value="GapR-like_DNA-bd"/>
</dbReference>
<dbReference type="EMBL" id="BAAFGK010000002">
    <property type="protein sequence ID" value="GAB0056477.1"/>
    <property type="molecule type" value="Genomic_DNA"/>
</dbReference>
<gene>
    <name evidence="2" type="ORF">SIID45300_00785</name>
</gene>
<comment type="caution">
    <text evidence="2">The sequence shown here is derived from an EMBL/GenBank/DDBJ whole genome shotgun (WGS) entry which is preliminary data.</text>
</comment>
<name>A0ABQ0C6H3_9PROT</name>
<dbReference type="Proteomes" id="UP001628193">
    <property type="component" value="Unassembled WGS sequence"/>
</dbReference>
<protein>
    <recommendedName>
        <fullName evidence="1">GapR-like DNA-binding domain-containing protein</fullName>
    </recommendedName>
</protein>
<dbReference type="RefSeq" id="WP_420904184.1">
    <property type="nucleotide sequence ID" value="NZ_BAAFGK010000002.1"/>
</dbReference>
<dbReference type="Pfam" id="PF10073">
    <property type="entry name" value="GapR_DNA-bd"/>
    <property type="match status" value="1"/>
</dbReference>
<organism evidence="2 3">
    <name type="scientific">Candidatus Magnetaquiglobus chichijimensis</name>
    <dbReference type="NCBI Taxonomy" id="3141448"/>
    <lineage>
        <taxon>Bacteria</taxon>
        <taxon>Pseudomonadati</taxon>
        <taxon>Pseudomonadota</taxon>
        <taxon>Magnetococcia</taxon>
        <taxon>Magnetococcales</taxon>
        <taxon>Candidatus Magnetaquicoccaceae</taxon>
        <taxon>Candidatus Magnetaquiglobus</taxon>
    </lineage>
</organism>
<evidence type="ECO:0000313" key="3">
    <source>
        <dbReference type="Proteomes" id="UP001628193"/>
    </source>
</evidence>